<keyword evidence="3 7" id="KW-0812">Transmembrane</keyword>
<dbReference type="PANTHER" id="PTHR43341:SF6">
    <property type="entry name" value="AMINO ACID TRANSPORTER (EUROFUNG)"/>
    <property type="match status" value="1"/>
</dbReference>
<keyword evidence="2" id="KW-0813">Transport</keyword>
<dbReference type="GO" id="GO:0016020">
    <property type="term" value="C:membrane"/>
    <property type="evidence" value="ECO:0007669"/>
    <property type="project" value="UniProtKB-SubCell"/>
</dbReference>
<dbReference type="GeneID" id="25277844"/>
<feature type="transmembrane region" description="Helical" evidence="7">
    <location>
        <begin position="160"/>
        <end position="181"/>
    </location>
</feature>
<dbReference type="HOGENOM" id="CLU_007946_12_1_1"/>
<dbReference type="FunFam" id="1.20.1740.10:FF:000001">
    <property type="entry name" value="Amino acid permease"/>
    <property type="match status" value="1"/>
</dbReference>
<proteinExistence type="predicted"/>
<comment type="subcellular location">
    <subcellularLocation>
        <location evidence="1">Membrane</location>
        <topology evidence="1">Multi-pass membrane protein</topology>
    </subcellularLocation>
</comment>
<feature type="transmembrane region" description="Helical" evidence="7">
    <location>
        <begin position="384"/>
        <end position="401"/>
    </location>
</feature>
<dbReference type="VEuPathDB" id="FungiDB:A1O9_02904"/>
<evidence type="ECO:0000256" key="7">
    <source>
        <dbReference type="SAM" id="Phobius"/>
    </source>
</evidence>
<accession>A0A072PPU2</accession>
<keyword evidence="5 7" id="KW-0472">Membrane</keyword>
<feature type="transmembrane region" description="Helical" evidence="7">
    <location>
        <begin position="462"/>
        <end position="481"/>
    </location>
</feature>
<evidence type="ECO:0000256" key="6">
    <source>
        <dbReference type="SAM" id="MobiDB-lite"/>
    </source>
</evidence>
<dbReference type="InterPro" id="IPR050524">
    <property type="entry name" value="APC_YAT"/>
</dbReference>
<evidence type="ECO:0000313" key="9">
    <source>
        <dbReference type="EMBL" id="KEF61338.1"/>
    </source>
</evidence>
<reference evidence="9 10" key="1">
    <citation type="submission" date="2013-03" db="EMBL/GenBank/DDBJ databases">
        <title>The Genome Sequence of Exophiala aquamarina CBS 119918.</title>
        <authorList>
            <consortium name="The Broad Institute Genomics Platform"/>
            <person name="Cuomo C."/>
            <person name="de Hoog S."/>
            <person name="Gorbushina A."/>
            <person name="Walker B."/>
            <person name="Young S.K."/>
            <person name="Zeng Q."/>
            <person name="Gargeya S."/>
            <person name="Fitzgerald M."/>
            <person name="Haas B."/>
            <person name="Abouelleil A."/>
            <person name="Allen A.W."/>
            <person name="Alvarado L."/>
            <person name="Arachchi H.M."/>
            <person name="Berlin A.M."/>
            <person name="Chapman S.B."/>
            <person name="Gainer-Dewar J."/>
            <person name="Goldberg J."/>
            <person name="Griggs A."/>
            <person name="Gujja S."/>
            <person name="Hansen M."/>
            <person name="Howarth C."/>
            <person name="Imamovic A."/>
            <person name="Ireland A."/>
            <person name="Larimer J."/>
            <person name="McCowan C."/>
            <person name="Murphy C."/>
            <person name="Pearson M."/>
            <person name="Poon T.W."/>
            <person name="Priest M."/>
            <person name="Roberts A."/>
            <person name="Saif S."/>
            <person name="Shea T."/>
            <person name="Sisk P."/>
            <person name="Sykes S."/>
            <person name="Wortman J."/>
            <person name="Nusbaum C."/>
            <person name="Birren B."/>
        </authorList>
    </citation>
    <scope>NUCLEOTIDE SEQUENCE [LARGE SCALE GENOMIC DNA]</scope>
    <source>
        <strain evidence="9 10">CBS 119918</strain>
    </source>
</reference>
<feature type="transmembrane region" description="Helical" evidence="7">
    <location>
        <begin position="51"/>
        <end position="70"/>
    </location>
</feature>
<dbReference type="AlphaFoldDB" id="A0A072PPU2"/>
<sequence length="565" mass="62163">MDAGNEKTAYDAKVDPATFTDTSDPEVGSARDVGSRQHELHRKLNSKQVQLFAIGGAIGTSLYVQMGSALPKGGPAGLFLGFFVWGCVMLCVNECFAEMVCYAPIASPFIRLGGFWVDEALNFAMSWNFFLNMALLVPFEIVAFNILLTYWTDKVPVEAVIVIVLVIYGCLNMVSVKYFGIAEFYLSIFKVLLIVGLLCFTFITMLGANPIHDRYGFRYWNDPGPFVEHLVPGSTGRFLGFLSCIVQATFSICGPEYISMVAGETKAPRKVLPKAFRSFVWRILVFFCASALAMGIVIPSNDETLLAVLVGDIEGSGTGAASPYVIAMQRLRISGLPDVVNVGIMTSVLSAGNGILFSATRTLYGMSLEGTAPKFFSKTLKSGVPIYSVLAGLSVGLLAFLQSSNSSAKVLTWLVYLITACQLLNYFSTALTYRHFYEALKQQGVDRNSLPYKGKFQPYTSYLAMFATALMLFLLGYDLFITGGWDILYFFLDYTFLGVFPLAIIFWKVVKKTKYVKPGTADLTARGLVPAIDEYERCFEEDEKPSKGVESLLDRVFNGKAVKKG</sequence>
<dbReference type="InterPro" id="IPR004841">
    <property type="entry name" value="AA-permease/SLC12A_dom"/>
</dbReference>
<feature type="region of interest" description="Disordered" evidence="6">
    <location>
        <begin position="1"/>
        <end position="32"/>
    </location>
</feature>
<evidence type="ECO:0000256" key="4">
    <source>
        <dbReference type="ARBA" id="ARBA00022989"/>
    </source>
</evidence>
<feature type="transmembrane region" description="Helical" evidence="7">
    <location>
        <begin position="413"/>
        <end position="433"/>
    </location>
</feature>
<dbReference type="OrthoDB" id="10062876at2759"/>
<comment type="caution">
    <text evidence="9">The sequence shown here is derived from an EMBL/GenBank/DDBJ whole genome shotgun (WGS) entry which is preliminary data.</text>
</comment>
<dbReference type="Pfam" id="PF00324">
    <property type="entry name" value="AA_permease"/>
    <property type="match status" value="1"/>
</dbReference>
<dbReference type="PIRSF" id="PIRSF006060">
    <property type="entry name" value="AA_transporter"/>
    <property type="match status" value="1"/>
</dbReference>
<feature type="transmembrane region" description="Helical" evidence="7">
    <location>
        <begin position="129"/>
        <end position="148"/>
    </location>
</feature>
<organism evidence="9 10">
    <name type="scientific">Exophiala aquamarina CBS 119918</name>
    <dbReference type="NCBI Taxonomy" id="1182545"/>
    <lineage>
        <taxon>Eukaryota</taxon>
        <taxon>Fungi</taxon>
        <taxon>Dikarya</taxon>
        <taxon>Ascomycota</taxon>
        <taxon>Pezizomycotina</taxon>
        <taxon>Eurotiomycetes</taxon>
        <taxon>Chaetothyriomycetidae</taxon>
        <taxon>Chaetothyriales</taxon>
        <taxon>Herpotrichiellaceae</taxon>
        <taxon>Exophiala</taxon>
    </lineage>
</organism>
<dbReference type="PANTHER" id="PTHR43341">
    <property type="entry name" value="AMINO ACID PERMEASE"/>
    <property type="match status" value="1"/>
</dbReference>
<dbReference type="Proteomes" id="UP000027920">
    <property type="component" value="Unassembled WGS sequence"/>
</dbReference>
<dbReference type="STRING" id="1182545.A0A072PPU2"/>
<feature type="transmembrane region" description="Helical" evidence="7">
    <location>
        <begin position="342"/>
        <end position="364"/>
    </location>
</feature>
<evidence type="ECO:0000256" key="3">
    <source>
        <dbReference type="ARBA" id="ARBA00022692"/>
    </source>
</evidence>
<feature type="transmembrane region" description="Helical" evidence="7">
    <location>
        <begin position="279"/>
        <end position="298"/>
    </location>
</feature>
<evidence type="ECO:0000256" key="2">
    <source>
        <dbReference type="ARBA" id="ARBA00022448"/>
    </source>
</evidence>
<evidence type="ECO:0000256" key="1">
    <source>
        <dbReference type="ARBA" id="ARBA00004141"/>
    </source>
</evidence>
<feature type="transmembrane region" description="Helical" evidence="7">
    <location>
        <begin position="487"/>
        <end position="507"/>
    </location>
</feature>
<feature type="compositionally biased region" description="Basic and acidic residues" evidence="6">
    <location>
        <begin position="1"/>
        <end position="14"/>
    </location>
</feature>
<evidence type="ECO:0000313" key="10">
    <source>
        <dbReference type="Proteomes" id="UP000027920"/>
    </source>
</evidence>
<keyword evidence="4 7" id="KW-1133">Transmembrane helix</keyword>
<feature type="transmembrane region" description="Helical" evidence="7">
    <location>
        <begin position="76"/>
        <end position="92"/>
    </location>
</feature>
<evidence type="ECO:0000259" key="8">
    <source>
        <dbReference type="Pfam" id="PF00324"/>
    </source>
</evidence>
<dbReference type="EMBL" id="AMGV01000002">
    <property type="protein sequence ID" value="KEF61338.1"/>
    <property type="molecule type" value="Genomic_DNA"/>
</dbReference>
<gene>
    <name evidence="9" type="ORF">A1O9_02904</name>
</gene>
<dbReference type="Gene3D" id="1.20.1740.10">
    <property type="entry name" value="Amino acid/polyamine transporter I"/>
    <property type="match status" value="1"/>
</dbReference>
<protein>
    <recommendedName>
        <fullName evidence="8">Amino acid permease/ SLC12A domain-containing protein</fullName>
    </recommendedName>
</protein>
<feature type="domain" description="Amino acid permease/ SLC12A" evidence="8">
    <location>
        <begin position="49"/>
        <end position="514"/>
    </location>
</feature>
<feature type="transmembrane region" description="Helical" evidence="7">
    <location>
        <begin position="187"/>
        <end position="208"/>
    </location>
</feature>
<dbReference type="RefSeq" id="XP_013263928.1">
    <property type="nucleotide sequence ID" value="XM_013408474.1"/>
</dbReference>
<dbReference type="GO" id="GO:0015171">
    <property type="term" value="F:amino acid transmembrane transporter activity"/>
    <property type="evidence" value="ECO:0007669"/>
    <property type="project" value="TreeGrafter"/>
</dbReference>
<name>A0A072PPU2_9EURO</name>
<evidence type="ECO:0000256" key="5">
    <source>
        <dbReference type="ARBA" id="ARBA00023136"/>
    </source>
</evidence>
<keyword evidence="10" id="KW-1185">Reference proteome</keyword>